<feature type="transmembrane region" description="Helical" evidence="1">
    <location>
        <begin position="106"/>
        <end position="125"/>
    </location>
</feature>
<feature type="transmembrane region" description="Helical" evidence="1">
    <location>
        <begin position="390"/>
        <end position="420"/>
    </location>
</feature>
<evidence type="ECO:0000313" key="3">
    <source>
        <dbReference type="Proteomes" id="UP000216682"/>
    </source>
</evidence>
<sequence length="435" mass="50945">MEQTIQQTHVVRNRTPSQNIGLKFFKMIHKLLALIVIAWLMNGMFTFVMPYFPNFLRYGTFALWLAVALVTKPKFAENYFKRMLPLLLFFTYILIVSFFTDYEYISLYPKNILYLIIIYSIFLYYVDNRYRKFQKKILTFIIFDLLFIGINTYLKLIENPQISRYLSAGTEAREMYLGATSVLGIGNYGFFYGLVSIILLLGFLIFYTRKLKILYVLLLFASIALMIKASFTIAILFAFIFLFMIILMKYVNKNIVLLVAPAFLILMVLARNGIAQLFNKIGALEFVSFDVSVRFYELASFFSNHSIDGTDLLSRLDRYKMSIYAFLNNFISGTTIGYNQGYLPGGHSTWFDLLALFGVFSIPFFLFLIQAYKHSVNLAPVKFHFFVKLYWMYFLCLGFINTVLFANIFIIWLLFLPFLINYFFGKKEMDLEEKS</sequence>
<organism evidence="2 3">
    <name type="scientific">Salinicoccus roseus</name>
    <dbReference type="NCBI Taxonomy" id="45670"/>
    <lineage>
        <taxon>Bacteria</taxon>
        <taxon>Bacillati</taxon>
        <taxon>Bacillota</taxon>
        <taxon>Bacilli</taxon>
        <taxon>Bacillales</taxon>
        <taxon>Staphylococcaceae</taxon>
        <taxon>Salinicoccus</taxon>
    </lineage>
</organism>
<keyword evidence="1" id="KW-0472">Membrane</keyword>
<feature type="transmembrane region" description="Helical" evidence="1">
    <location>
        <begin position="350"/>
        <end position="369"/>
    </location>
</feature>
<feature type="transmembrane region" description="Helical" evidence="1">
    <location>
        <begin position="83"/>
        <end position="100"/>
    </location>
</feature>
<evidence type="ECO:0008006" key="4">
    <source>
        <dbReference type="Google" id="ProtNLM"/>
    </source>
</evidence>
<evidence type="ECO:0000313" key="2">
    <source>
        <dbReference type="EMBL" id="OZT77105.1"/>
    </source>
</evidence>
<accession>A0A265E6I3</accession>
<gene>
    <name evidence="2" type="ORF">CFN03_08495</name>
</gene>
<dbReference type="RefSeq" id="WP_094906628.1">
    <property type="nucleotide sequence ID" value="NZ_NPEZ01000003.1"/>
</dbReference>
<feature type="transmembrane region" description="Helical" evidence="1">
    <location>
        <begin position="253"/>
        <end position="270"/>
    </location>
</feature>
<name>A0A265E6I3_9STAP</name>
<feature type="transmembrane region" description="Helical" evidence="1">
    <location>
        <begin position="214"/>
        <end position="247"/>
    </location>
</feature>
<dbReference type="AlphaFoldDB" id="A0A265E6I3"/>
<evidence type="ECO:0000256" key="1">
    <source>
        <dbReference type="SAM" id="Phobius"/>
    </source>
</evidence>
<protein>
    <recommendedName>
        <fullName evidence="4">O-antigen ligase-like membrane protein</fullName>
    </recommendedName>
</protein>
<keyword evidence="1" id="KW-0812">Transmembrane</keyword>
<feature type="transmembrane region" description="Helical" evidence="1">
    <location>
        <begin position="185"/>
        <end position="207"/>
    </location>
</feature>
<proteinExistence type="predicted"/>
<feature type="transmembrane region" description="Helical" evidence="1">
    <location>
        <begin position="137"/>
        <end position="154"/>
    </location>
</feature>
<feature type="transmembrane region" description="Helical" evidence="1">
    <location>
        <begin position="31"/>
        <end position="49"/>
    </location>
</feature>
<keyword evidence="1" id="KW-1133">Transmembrane helix</keyword>
<reference evidence="2 3" key="1">
    <citation type="submission" date="2017-07" db="EMBL/GenBank/DDBJ databases">
        <title>Shotgun whole genome sequences of three halophilic bacterial isolates.</title>
        <authorList>
            <person name="Pozzo T."/>
            <person name="Higdon S.M."/>
            <person name="Quillaguaman J."/>
        </authorList>
    </citation>
    <scope>NUCLEOTIDE SEQUENCE [LARGE SCALE GENOMIC DNA]</scope>
    <source>
        <strain evidence="2 3">BU-1</strain>
    </source>
</reference>
<comment type="caution">
    <text evidence="2">The sequence shown here is derived from an EMBL/GenBank/DDBJ whole genome shotgun (WGS) entry which is preliminary data.</text>
</comment>
<dbReference type="EMBL" id="NPEZ01000003">
    <property type="protein sequence ID" value="OZT77105.1"/>
    <property type="molecule type" value="Genomic_DNA"/>
</dbReference>
<feature type="transmembrane region" description="Helical" evidence="1">
    <location>
        <begin position="55"/>
        <end position="71"/>
    </location>
</feature>
<dbReference type="Proteomes" id="UP000216682">
    <property type="component" value="Unassembled WGS sequence"/>
</dbReference>
<feature type="transmembrane region" description="Helical" evidence="1">
    <location>
        <begin position="321"/>
        <end position="338"/>
    </location>
</feature>